<protein>
    <submittedName>
        <fullName evidence="4">DUF305 domain-containing protein</fullName>
    </submittedName>
    <submittedName>
        <fullName evidence="3">Uncharacterized conserved protein, DUF305 family</fullName>
    </submittedName>
</protein>
<evidence type="ECO:0000313" key="5">
    <source>
        <dbReference type="Proteomes" id="UP000199681"/>
    </source>
</evidence>
<reference evidence="4 6" key="2">
    <citation type="submission" date="2019-03" db="EMBL/GenBank/DDBJ databases">
        <title>Genomics of glacier-inhabiting Cryobacterium strains.</title>
        <authorList>
            <person name="Liu Q."/>
            <person name="Xin Y.-H."/>
        </authorList>
    </citation>
    <scope>NUCLEOTIDE SEQUENCE [LARGE SCALE GENOMIC DNA]</scope>
    <source>
        <strain evidence="4 6">Hh34</strain>
    </source>
</reference>
<accession>A0A1I2YL71</accession>
<keyword evidence="1" id="KW-1133">Transmembrane helix</keyword>
<keyword evidence="1" id="KW-0472">Membrane</keyword>
<keyword evidence="5" id="KW-1185">Reference proteome</keyword>
<dbReference type="Proteomes" id="UP000199681">
    <property type="component" value="Unassembled WGS sequence"/>
</dbReference>
<proteinExistence type="predicted"/>
<feature type="domain" description="DUF305" evidence="2">
    <location>
        <begin position="56"/>
        <end position="226"/>
    </location>
</feature>
<keyword evidence="1" id="KW-0812">Transmembrane</keyword>
<dbReference type="AlphaFoldDB" id="A0A1I2YL71"/>
<evidence type="ECO:0000313" key="4">
    <source>
        <dbReference type="EMBL" id="TFB86027.1"/>
    </source>
</evidence>
<dbReference type="EMBL" id="SOFE01000011">
    <property type="protein sequence ID" value="TFB86027.1"/>
    <property type="molecule type" value="Genomic_DNA"/>
</dbReference>
<gene>
    <name evidence="4" type="ORF">E3O11_05885</name>
    <name evidence="3" type="ORF">SAMN05216274_102164</name>
</gene>
<sequence length="230" mass="24304">MPARPADAPPSRPRRTLIRAIAASVLVTALVVGAVAFSIGRLSTIVDATPETTSAEAGFARDMQEHHNQGVELALIIRDRTDDEPVRLLAYDIATTQAKQSGQMSGWLAVWGLPQFAPEPSMTWMTRPGLSGETHDGPHTAGSDAVHVAGEPMPGLATAAEIAALTAASGVEAERQFLAIMITHHRGAIEMAEAVLDRSTNATVQSFATSVVLSQESEIDLMTGMLADRS</sequence>
<evidence type="ECO:0000313" key="6">
    <source>
        <dbReference type="Proteomes" id="UP000297963"/>
    </source>
</evidence>
<dbReference type="RefSeq" id="WP_092448347.1">
    <property type="nucleotide sequence ID" value="NZ_BKAC01000008.1"/>
</dbReference>
<name>A0A1I2YL71_9MICO</name>
<evidence type="ECO:0000313" key="3">
    <source>
        <dbReference type="EMBL" id="SFH26352.1"/>
    </source>
</evidence>
<dbReference type="EMBL" id="FOPW01000002">
    <property type="protein sequence ID" value="SFH26352.1"/>
    <property type="molecule type" value="Genomic_DNA"/>
</dbReference>
<evidence type="ECO:0000256" key="1">
    <source>
        <dbReference type="SAM" id="Phobius"/>
    </source>
</evidence>
<dbReference type="Pfam" id="PF03713">
    <property type="entry name" value="DUF305"/>
    <property type="match status" value="1"/>
</dbReference>
<evidence type="ECO:0000259" key="2">
    <source>
        <dbReference type="Pfam" id="PF03713"/>
    </source>
</evidence>
<dbReference type="PANTHER" id="PTHR36933">
    <property type="entry name" value="SLL0788 PROTEIN"/>
    <property type="match status" value="1"/>
</dbReference>
<dbReference type="Gene3D" id="1.20.1260.10">
    <property type="match status" value="1"/>
</dbReference>
<dbReference type="STRING" id="995038.SAMN05216274_102164"/>
<dbReference type="InterPro" id="IPR012347">
    <property type="entry name" value="Ferritin-like"/>
</dbReference>
<comment type="caution">
    <text evidence="4">The sequence shown here is derived from an EMBL/GenBank/DDBJ whole genome shotgun (WGS) entry which is preliminary data.</text>
</comment>
<dbReference type="Proteomes" id="UP000297963">
    <property type="component" value="Unassembled WGS sequence"/>
</dbReference>
<dbReference type="PANTHER" id="PTHR36933:SF1">
    <property type="entry name" value="SLL0788 PROTEIN"/>
    <property type="match status" value="1"/>
</dbReference>
<dbReference type="InterPro" id="IPR005183">
    <property type="entry name" value="DUF305_CopM-like"/>
</dbReference>
<feature type="transmembrane region" description="Helical" evidence="1">
    <location>
        <begin position="20"/>
        <end position="40"/>
    </location>
</feature>
<reference evidence="3 5" key="1">
    <citation type="submission" date="2016-10" db="EMBL/GenBank/DDBJ databases">
        <authorList>
            <person name="Varghese N."/>
            <person name="Submissions S."/>
        </authorList>
    </citation>
    <scope>NUCLEOTIDE SEQUENCE [LARGE SCALE GENOMIC DNA]</scope>
    <source>
        <strain evidence="3 5">GMCC 1.11211</strain>
    </source>
</reference>
<organism evidence="4 6">
    <name type="scientific">Cryobacterium levicorallinum</name>
    <dbReference type="NCBI Taxonomy" id="995038"/>
    <lineage>
        <taxon>Bacteria</taxon>
        <taxon>Bacillati</taxon>
        <taxon>Actinomycetota</taxon>
        <taxon>Actinomycetes</taxon>
        <taxon>Micrococcales</taxon>
        <taxon>Microbacteriaceae</taxon>
        <taxon>Cryobacterium</taxon>
    </lineage>
</organism>